<evidence type="ECO:0000313" key="3">
    <source>
        <dbReference type="Proteomes" id="UP001630969"/>
    </source>
</evidence>
<dbReference type="InterPro" id="IPR010398">
    <property type="entry name" value="DUF997"/>
</dbReference>
<reference evidence="2 3" key="1">
    <citation type="submission" date="2024-09" db="EMBL/GenBank/DDBJ databases">
        <title>Aeromonas strains Genome sequencing and assembly.</title>
        <authorList>
            <person name="Hu X."/>
            <person name="Tang B."/>
        </authorList>
    </citation>
    <scope>NUCLEOTIDE SEQUENCE [LARGE SCALE GENOMIC DNA]</scope>
    <source>
        <strain evidence="2 3">NB23SCDHY001</strain>
    </source>
</reference>
<keyword evidence="1" id="KW-0472">Membrane</keyword>
<name>A0ABW9GQN3_9GAMM</name>
<keyword evidence="1" id="KW-1133">Transmembrane helix</keyword>
<sequence length="87" mass="10045">MSRFSLARREAALCLLLTLLYFLAWYGCAYFIPESLRLWGIPLWFLLSCMLMPLLFMGLCAFMVGKLFVHIPLDPELPGQQEAPYEP</sequence>
<dbReference type="Pfam" id="PF06196">
    <property type="entry name" value="DUF997"/>
    <property type="match status" value="1"/>
</dbReference>
<accession>A0ABW9GQN3</accession>
<feature type="transmembrane region" description="Helical" evidence="1">
    <location>
        <begin position="44"/>
        <end position="64"/>
    </location>
</feature>
<dbReference type="GeneID" id="97219702"/>
<evidence type="ECO:0000256" key="1">
    <source>
        <dbReference type="SAM" id="Phobius"/>
    </source>
</evidence>
<keyword evidence="1" id="KW-0812">Transmembrane</keyword>
<dbReference type="PANTHER" id="PTHR39174">
    <property type="entry name" value="INNER MEMBRANE PROTEIN-RELATED"/>
    <property type="match status" value="1"/>
</dbReference>
<dbReference type="RefSeq" id="WP_408788835.1">
    <property type="nucleotide sequence ID" value="NZ_JBGXBU010000001.1"/>
</dbReference>
<dbReference type="PANTHER" id="PTHR39174:SF1">
    <property type="entry name" value="INNER MEMBRANE PROTEIN"/>
    <property type="match status" value="1"/>
</dbReference>
<protein>
    <submittedName>
        <fullName evidence="2">DUF997 family protein</fullName>
    </submittedName>
</protein>
<keyword evidence="3" id="KW-1185">Reference proteome</keyword>
<dbReference type="EMBL" id="JBGXBU010000001">
    <property type="protein sequence ID" value="MFM4892493.1"/>
    <property type="molecule type" value="Genomic_DNA"/>
</dbReference>
<proteinExistence type="predicted"/>
<dbReference type="PROSITE" id="PS51257">
    <property type="entry name" value="PROKAR_LIPOPROTEIN"/>
    <property type="match status" value="1"/>
</dbReference>
<feature type="transmembrane region" description="Helical" evidence="1">
    <location>
        <begin position="12"/>
        <end position="32"/>
    </location>
</feature>
<dbReference type="Proteomes" id="UP001630969">
    <property type="component" value="Unassembled WGS sequence"/>
</dbReference>
<organism evidence="2 3">
    <name type="scientific">Aeromonas bivalvium</name>
    <dbReference type="NCBI Taxonomy" id="440079"/>
    <lineage>
        <taxon>Bacteria</taxon>
        <taxon>Pseudomonadati</taxon>
        <taxon>Pseudomonadota</taxon>
        <taxon>Gammaproteobacteria</taxon>
        <taxon>Aeromonadales</taxon>
        <taxon>Aeromonadaceae</taxon>
        <taxon>Aeromonas</taxon>
    </lineage>
</organism>
<evidence type="ECO:0000313" key="2">
    <source>
        <dbReference type="EMBL" id="MFM4892493.1"/>
    </source>
</evidence>
<gene>
    <name evidence="2" type="ORF">ACEUDJ_06345</name>
</gene>
<comment type="caution">
    <text evidence="2">The sequence shown here is derived from an EMBL/GenBank/DDBJ whole genome shotgun (WGS) entry which is preliminary data.</text>
</comment>